<evidence type="ECO:0000313" key="2">
    <source>
        <dbReference type="EMBL" id="KAK7060250.1"/>
    </source>
</evidence>
<accession>A0AAW0E7N5</accession>
<dbReference type="Proteomes" id="UP001383192">
    <property type="component" value="Unassembled WGS sequence"/>
</dbReference>
<evidence type="ECO:0000313" key="3">
    <source>
        <dbReference type="Proteomes" id="UP001383192"/>
    </source>
</evidence>
<feature type="region of interest" description="Disordered" evidence="1">
    <location>
        <begin position="827"/>
        <end position="875"/>
    </location>
</feature>
<dbReference type="EMBL" id="JAYKXP010000003">
    <property type="protein sequence ID" value="KAK7060250.1"/>
    <property type="molecule type" value="Genomic_DNA"/>
</dbReference>
<feature type="compositionally biased region" description="Low complexity" evidence="1">
    <location>
        <begin position="838"/>
        <end position="848"/>
    </location>
</feature>
<feature type="region of interest" description="Disordered" evidence="1">
    <location>
        <begin position="1"/>
        <end position="29"/>
    </location>
</feature>
<organism evidence="2 3">
    <name type="scientific">Paramarasmius palmivorus</name>
    <dbReference type="NCBI Taxonomy" id="297713"/>
    <lineage>
        <taxon>Eukaryota</taxon>
        <taxon>Fungi</taxon>
        <taxon>Dikarya</taxon>
        <taxon>Basidiomycota</taxon>
        <taxon>Agaricomycotina</taxon>
        <taxon>Agaricomycetes</taxon>
        <taxon>Agaricomycetidae</taxon>
        <taxon>Agaricales</taxon>
        <taxon>Marasmiineae</taxon>
        <taxon>Marasmiaceae</taxon>
        <taxon>Paramarasmius</taxon>
    </lineage>
</organism>
<evidence type="ECO:0000256" key="1">
    <source>
        <dbReference type="SAM" id="MobiDB-lite"/>
    </source>
</evidence>
<reference evidence="2 3" key="1">
    <citation type="submission" date="2024-01" db="EMBL/GenBank/DDBJ databases">
        <title>A draft genome for a cacao thread blight-causing isolate of Paramarasmius palmivorus.</title>
        <authorList>
            <person name="Baruah I.K."/>
            <person name="Bukari Y."/>
            <person name="Amoako-Attah I."/>
            <person name="Meinhardt L.W."/>
            <person name="Bailey B.A."/>
            <person name="Cohen S.P."/>
        </authorList>
    </citation>
    <scope>NUCLEOTIDE SEQUENCE [LARGE SCALE GENOMIC DNA]</scope>
    <source>
        <strain evidence="2 3">GH-12</strain>
    </source>
</reference>
<feature type="compositionally biased region" description="Low complexity" evidence="1">
    <location>
        <begin position="8"/>
        <end position="22"/>
    </location>
</feature>
<name>A0AAW0E7N5_9AGAR</name>
<keyword evidence="3" id="KW-1185">Reference proteome</keyword>
<sequence>MNLSLLLNPSAPTSPSRPSRNSSDPEHELQLMDAPSRVQYSVYLNSQTTLITLYHYPPNVRGIPYPQTHASGSIGHLFRIDPENPCNPLNNMAYSHGGNKGSRYGVKVAVLTDGQGALVPCTKTTTTCRGCKKCPFVDVQQISQAHVSVEEQGYPHYTAVERDLAACTPEREVFEATLGLFATFRDRGCFAPLQQPTYYTEAEARVLEDVRRTPTKAKRGATIKETCKGRLLLIQQPDGVKVQYEHCFIAHTSRFISAGRYHLSYLTALFNEDGPTIAQYEEAMKVNGYGPLVPCNTVRNFRAVKTNCDLHHRDSDGRLVMQEMKDHPCDSKFIVYEPDEEYRQACPYILVVCRYPHTHPPPILSKTPFHIRNSVLEFLGTLEDLPNLTARRLLRSDVALQYLRGLLPQIPRPTFVDLHVSFNNRDHLQSLIDQAQQSLYPMGTGWEGAKYLKEQEDLLLPPEKRYIRSIQEHRLVGVDDLDEPLRFVICIKSQNSHRLLTSARHIQSDIAFKRVVHWYEFEITGFDRSLQATVCYVRCYINSQSAEAHCILLLQIHRIVLEDTGRSLQFRHLHSSAQNDPNFQGILSWTVDHHAGQGKGIGLYMQHIAPHDKFDLHEPGRLLTELGPYDHLKRILRLCVAHYYRKIQEGHYEPAIGQAMRSLACFRHQSWDQTIATIEQGDQKAKNWLVHKQNLKFAFPALCWEKSFIPAPVWQASEATSNIVESSHWDILIDTGRDCTLVGGIIRAQKYDNMQDQTNQTMENTGIPRRYRQVNPTNREYNSMRRHTNSRVQQLQSQDQLIEGINNALKKARDAVLRAQARLAQAEEMQSRGGTDNQAVQRAAQQKQKAMRQWEKARTTSENARQGGMGSGSVAVEMYEI</sequence>
<proteinExistence type="predicted"/>
<dbReference type="AlphaFoldDB" id="A0AAW0E7N5"/>
<gene>
    <name evidence="2" type="ORF">VNI00_001015</name>
</gene>
<protein>
    <submittedName>
        <fullName evidence="2">Uncharacterized protein</fullName>
    </submittedName>
</protein>
<comment type="caution">
    <text evidence="2">The sequence shown here is derived from an EMBL/GenBank/DDBJ whole genome shotgun (WGS) entry which is preliminary data.</text>
</comment>